<evidence type="ECO:0000256" key="1">
    <source>
        <dbReference type="SAM" id="Phobius"/>
    </source>
</evidence>
<accession>A0A2T7DSJ0</accession>
<evidence type="ECO:0000256" key="2">
    <source>
        <dbReference type="SAM" id="SignalP"/>
    </source>
</evidence>
<feature type="signal peptide" evidence="2">
    <location>
        <begin position="1"/>
        <end position="40"/>
    </location>
</feature>
<dbReference type="EMBL" id="CM009753">
    <property type="protein sequence ID" value="PUZ58542.1"/>
    <property type="molecule type" value="Genomic_DNA"/>
</dbReference>
<evidence type="ECO:0008006" key="5">
    <source>
        <dbReference type="Google" id="ProtNLM"/>
    </source>
</evidence>
<protein>
    <recommendedName>
        <fullName evidence="5">Secreted protein</fullName>
    </recommendedName>
</protein>
<keyword evidence="1" id="KW-1133">Transmembrane helix</keyword>
<dbReference type="AlphaFoldDB" id="A0A2T7DSJ0"/>
<evidence type="ECO:0000313" key="3">
    <source>
        <dbReference type="EMBL" id="PUZ58542.1"/>
    </source>
</evidence>
<keyword evidence="4" id="KW-1185">Reference proteome</keyword>
<gene>
    <name evidence="3" type="ORF">GQ55_5G517700</name>
</gene>
<reference evidence="3 4" key="1">
    <citation type="submission" date="2018-04" db="EMBL/GenBank/DDBJ databases">
        <title>WGS assembly of Panicum hallii var. hallii HAL2.</title>
        <authorList>
            <person name="Lovell J."/>
            <person name="Jenkins J."/>
            <person name="Lowry D."/>
            <person name="Mamidi S."/>
            <person name="Sreedasyam A."/>
            <person name="Weng X."/>
            <person name="Barry K."/>
            <person name="Bonette J."/>
            <person name="Campitelli B."/>
            <person name="Daum C."/>
            <person name="Gordon S."/>
            <person name="Gould B."/>
            <person name="Lipzen A."/>
            <person name="MacQueen A."/>
            <person name="Palacio-Mejia J."/>
            <person name="Plott C."/>
            <person name="Shakirov E."/>
            <person name="Shu S."/>
            <person name="Yoshinaga Y."/>
            <person name="Zane M."/>
            <person name="Rokhsar D."/>
            <person name="Grimwood J."/>
            <person name="Schmutz J."/>
            <person name="Juenger T."/>
        </authorList>
    </citation>
    <scope>NUCLEOTIDE SEQUENCE [LARGE SCALE GENOMIC DNA]</scope>
    <source>
        <strain evidence="4">cv. HAL2</strain>
    </source>
</reference>
<organism evidence="3 4">
    <name type="scientific">Panicum hallii var. hallii</name>
    <dbReference type="NCBI Taxonomy" id="1504633"/>
    <lineage>
        <taxon>Eukaryota</taxon>
        <taxon>Viridiplantae</taxon>
        <taxon>Streptophyta</taxon>
        <taxon>Embryophyta</taxon>
        <taxon>Tracheophyta</taxon>
        <taxon>Spermatophyta</taxon>
        <taxon>Magnoliopsida</taxon>
        <taxon>Liliopsida</taxon>
        <taxon>Poales</taxon>
        <taxon>Poaceae</taxon>
        <taxon>PACMAD clade</taxon>
        <taxon>Panicoideae</taxon>
        <taxon>Panicodae</taxon>
        <taxon>Paniceae</taxon>
        <taxon>Panicinae</taxon>
        <taxon>Panicum</taxon>
        <taxon>Panicum sect. Panicum</taxon>
    </lineage>
</organism>
<evidence type="ECO:0000313" key="4">
    <source>
        <dbReference type="Proteomes" id="UP000244336"/>
    </source>
</evidence>
<feature type="transmembrane region" description="Helical" evidence="1">
    <location>
        <begin position="96"/>
        <end position="114"/>
    </location>
</feature>
<keyword evidence="1" id="KW-0812">Transmembrane</keyword>
<keyword evidence="2" id="KW-0732">Signal</keyword>
<sequence>MLCCAADSAGAASRPFISGTVCPAGLLKLLLLLSLPPPLPEEIRTCSCTLLQVRSNSLSNHTCTCVRVHLAFNGGRSMESRVVSWRRSRPQRKHRGSTSSSSFFFSFSILYGAWQFNFLRV</sequence>
<feature type="chain" id="PRO_5015673546" description="Secreted protein" evidence="2">
    <location>
        <begin position="41"/>
        <end position="121"/>
    </location>
</feature>
<keyword evidence="1" id="KW-0472">Membrane</keyword>
<proteinExistence type="predicted"/>
<dbReference type="Gramene" id="PUZ58542">
    <property type="protein sequence ID" value="PUZ58542"/>
    <property type="gene ID" value="GQ55_5G517700"/>
</dbReference>
<dbReference type="Proteomes" id="UP000244336">
    <property type="component" value="Chromosome 5"/>
</dbReference>
<name>A0A2T7DSJ0_9POAL</name>